<comment type="similarity">
    <text evidence="1">Belongs to the RutC family.</text>
</comment>
<dbReference type="NCBIfam" id="TIGR00004">
    <property type="entry name" value="Rid family detoxifying hydrolase"/>
    <property type="match status" value="1"/>
</dbReference>
<accession>A0A2A8CWI1</accession>
<dbReference type="EMBL" id="PDEQ01000005">
    <property type="protein sequence ID" value="PEN13099.1"/>
    <property type="molecule type" value="Genomic_DNA"/>
</dbReference>
<sequence length="134" mass="14482">MSSSSSTRTSRTTVKTPLAPAAIGPYSQGILVDNTLYVSGQIAIDPETGSMISGSVEEETERVLENLGAVLHAASMDFENVVRCEVFLTDVNDYAQVNEVYARYFNETPPARQAVQVAALPRNARVEVSCIAVR</sequence>
<dbReference type="GO" id="GO:0019239">
    <property type="term" value="F:deaminase activity"/>
    <property type="evidence" value="ECO:0007669"/>
    <property type="project" value="TreeGrafter"/>
</dbReference>
<comment type="caution">
    <text evidence="2">The sequence shown here is derived from an EMBL/GenBank/DDBJ whole genome shotgun (WGS) entry which is preliminary data.</text>
</comment>
<name>A0A2A8CWI1_9BACT</name>
<evidence type="ECO:0000313" key="2">
    <source>
        <dbReference type="EMBL" id="PEN13099.1"/>
    </source>
</evidence>
<dbReference type="OrthoDB" id="9803101at2"/>
<evidence type="ECO:0000313" key="3">
    <source>
        <dbReference type="Proteomes" id="UP000220102"/>
    </source>
</evidence>
<protein>
    <submittedName>
        <fullName evidence="2">Reactive intermediate/imine deaminase</fullName>
    </submittedName>
</protein>
<dbReference type="RefSeq" id="WP_098075691.1">
    <property type="nucleotide sequence ID" value="NZ_PDEQ01000005.1"/>
</dbReference>
<dbReference type="Proteomes" id="UP000220102">
    <property type="component" value="Unassembled WGS sequence"/>
</dbReference>
<reference evidence="2 3" key="1">
    <citation type="submission" date="2017-10" db="EMBL/GenBank/DDBJ databases">
        <title>Draft genome of Longibacter Salinarum.</title>
        <authorList>
            <person name="Goh K.M."/>
            <person name="Shamsir M.S."/>
            <person name="Lim S.W."/>
        </authorList>
    </citation>
    <scope>NUCLEOTIDE SEQUENCE [LARGE SCALE GENOMIC DNA]</scope>
    <source>
        <strain evidence="2 3">KCTC 52045</strain>
    </source>
</reference>
<dbReference type="InterPro" id="IPR006056">
    <property type="entry name" value="RidA"/>
</dbReference>
<dbReference type="PANTHER" id="PTHR11803">
    <property type="entry name" value="2-IMINOBUTANOATE/2-IMINOPROPANOATE DEAMINASE RIDA"/>
    <property type="match status" value="1"/>
</dbReference>
<dbReference type="FunFam" id="3.30.1330.40:FF:000001">
    <property type="entry name" value="L-PSP family endoribonuclease"/>
    <property type="match status" value="1"/>
</dbReference>
<dbReference type="SUPFAM" id="SSF55298">
    <property type="entry name" value="YjgF-like"/>
    <property type="match status" value="1"/>
</dbReference>
<evidence type="ECO:0000256" key="1">
    <source>
        <dbReference type="ARBA" id="ARBA00010552"/>
    </source>
</evidence>
<keyword evidence="3" id="KW-1185">Reference proteome</keyword>
<dbReference type="AlphaFoldDB" id="A0A2A8CWI1"/>
<gene>
    <name evidence="2" type="ORF">CRI94_10625</name>
</gene>
<organism evidence="2 3">
    <name type="scientific">Longibacter salinarum</name>
    <dbReference type="NCBI Taxonomy" id="1850348"/>
    <lineage>
        <taxon>Bacteria</taxon>
        <taxon>Pseudomonadati</taxon>
        <taxon>Rhodothermota</taxon>
        <taxon>Rhodothermia</taxon>
        <taxon>Rhodothermales</taxon>
        <taxon>Salisaetaceae</taxon>
        <taxon>Longibacter</taxon>
    </lineage>
</organism>
<dbReference type="PANTHER" id="PTHR11803:SF39">
    <property type="entry name" value="2-IMINOBUTANOATE_2-IMINOPROPANOATE DEAMINASE"/>
    <property type="match status" value="1"/>
</dbReference>
<dbReference type="InterPro" id="IPR006175">
    <property type="entry name" value="YjgF/YER057c/UK114"/>
</dbReference>
<dbReference type="Gene3D" id="3.30.1330.40">
    <property type="entry name" value="RutC-like"/>
    <property type="match status" value="1"/>
</dbReference>
<proteinExistence type="inferred from homology"/>
<dbReference type="CDD" id="cd00448">
    <property type="entry name" value="YjgF_YER057c_UK114_family"/>
    <property type="match status" value="1"/>
</dbReference>
<dbReference type="Pfam" id="PF01042">
    <property type="entry name" value="Ribonuc_L-PSP"/>
    <property type="match status" value="1"/>
</dbReference>
<dbReference type="GO" id="GO:0005829">
    <property type="term" value="C:cytosol"/>
    <property type="evidence" value="ECO:0007669"/>
    <property type="project" value="TreeGrafter"/>
</dbReference>
<dbReference type="InterPro" id="IPR035959">
    <property type="entry name" value="RutC-like_sf"/>
</dbReference>